<protein>
    <submittedName>
        <fullName evidence="10">Cysteine-rich receptor-like protein kinase 32</fullName>
    </submittedName>
</protein>
<evidence type="ECO:0000256" key="7">
    <source>
        <dbReference type="SAM" id="SignalP"/>
    </source>
</evidence>
<dbReference type="InterPro" id="IPR017853">
    <property type="entry name" value="GH"/>
</dbReference>
<dbReference type="AlphaFoldDB" id="A0A371E0Z8"/>
<dbReference type="SMART" id="SM00220">
    <property type="entry name" value="S_TKc"/>
    <property type="match status" value="1"/>
</dbReference>
<dbReference type="GO" id="GO:0005975">
    <property type="term" value="P:carbohydrate metabolic process"/>
    <property type="evidence" value="ECO:0007669"/>
    <property type="project" value="InterPro"/>
</dbReference>
<accession>A0A371E0Z8</accession>
<dbReference type="Gene3D" id="3.30.200.20">
    <property type="entry name" value="Phosphorylase Kinase, domain 1"/>
    <property type="match status" value="2"/>
</dbReference>
<dbReference type="PROSITE" id="PS50011">
    <property type="entry name" value="PROTEIN_KINASE_DOM"/>
    <property type="match status" value="1"/>
</dbReference>
<dbReference type="InterPro" id="IPR011583">
    <property type="entry name" value="Chitinase_II/V-like_cat"/>
</dbReference>
<feature type="transmembrane region" description="Helical" evidence="6">
    <location>
        <begin position="67"/>
        <end position="88"/>
    </location>
</feature>
<feature type="domain" description="GH18" evidence="9">
    <location>
        <begin position="101"/>
        <end position="446"/>
    </location>
</feature>
<evidence type="ECO:0000259" key="8">
    <source>
        <dbReference type="PROSITE" id="PS50011"/>
    </source>
</evidence>
<reference evidence="10" key="1">
    <citation type="submission" date="2018-05" db="EMBL/GenBank/DDBJ databases">
        <title>Draft genome of Mucuna pruriens seed.</title>
        <authorList>
            <person name="Nnadi N.E."/>
            <person name="Vos R."/>
            <person name="Hasami M.H."/>
            <person name="Devisetty U.K."/>
            <person name="Aguiy J.C."/>
        </authorList>
    </citation>
    <scope>NUCLEOTIDE SEQUENCE [LARGE SCALE GENOMIC DNA]</scope>
    <source>
        <strain evidence="10">JCA_2017</strain>
    </source>
</reference>
<dbReference type="Gene3D" id="3.10.50.10">
    <property type="match status" value="1"/>
</dbReference>
<dbReference type="Gene3D" id="3.20.20.80">
    <property type="entry name" value="Glycosidases"/>
    <property type="match status" value="1"/>
</dbReference>
<dbReference type="InterPro" id="IPR001245">
    <property type="entry name" value="Ser-Thr/Tyr_kinase_cat_dom"/>
</dbReference>
<organism evidence="10 11">
    <name type="scientific">Mucuna pruriens</name>
    <name type="common">Velvet bean</name>
    <name type="synonym">Dolichos pruriens</name>
    <dbReference type="NCBI Taxonomy" id="157652"/>
    <lineage>
        <taxon>Eukaryota</taxon>
        <taxon>Viridiplantae</taxon>
        <taxon>Streptophyta</taxon>
        <taxon>Embryophyta</taxon>
        <taxon>Tracheophyta</taxon>
        <taxon>Spermatophyta</taxon>
        <taxon>Magnoliopsida</taxon>
        <taxon>eudicotyledons</taxon>
        <taxon>Gunneridae</taxon>
        <taxon>Pentapetalae</taxon>
        <taxon>rosids</taxon>
        <taxon>fabids</taxon>
        <taxon>Fabales</taxon>
        <taxon>Fabaceae</taxon>
        <taxon>Papilionoideae</taxon>
        <taxon>50 kb inversion clade</taxon>
        <taxon>NPAAA clade</taxon>
        <taxon>indigoferoid/millettioid clade</taxon>
        <taxon>Phaseoleae</taxon>
        <taxon>Mucuna</taxon>
    </lineage>
</organism>
<dbReference type="InterPro" id="IPR008271">
    <property type="entry name" value="Ser/Thr_kinase_AS"/>
</dbReference>
<dbReference type="CDD" id="cd02879">
    <property type="entry name" value="GH18_plant_chitinase_class_V"/>
    <property type="match status" value="1"/>
</dbReference>
<dbReference type="Proteomes" id="UP000257109">
    <property type="component" value="Unassembled WGS sequence"/>
</dbReference>
<dbReference type="GO" id="GO:0005886">
    <property type="term" value="C:plasma membrane"/>
    <property type="evidence" value="ECO:0007669"/>
    <property type="project" value="TreeGrafter"/>
</dbReference>
<evidence type="ECO:0000259" key="9">
    <source>
        <dbReference type="PROSITE" id="PS51910"/>
    </source>
</evidence>
<evidence type="ECO:0000256" key="6">
    <source>
        <dbReference type="SAM" id="Phobius"/>
    </source>
</evidence>
<keyword evidence="1" id="KW-0723">Serine/threonine-protein kinase</keyword>
<evidence type="ECO:0000313" key="11">
    <source>
        <dbReference type="Proteomes" id="UP000257109"/>
    </source>
</evidence>
<dbReference type="PROSITE" id="PS00108">
    <property type="entry name" value="PROTEIN_KINASE_ST"/>
    <property type="match status" value="1"/>
</dbReference>
<dbReference type="PROSITE" id="PS51910">
    <property type="entry name" value="GH18_2"/>
    <property type="match status" value="1"/>
</dbReference>
<keyword evidence="2" id="KW-0808">Transferase</keyword>
<dbReference type="Pfam" id="PF00704">
    <property type="entry name" value="Glyco_hydro_18"/>
    <property type="match status" value="1"/>
</dbReference>
<dbReference type="InterPro" id="IPR011009">
    <property type="entry name" value="Kinase-like_dom_sf"/>
</dbReference>
<dbReference type="SMART" id="SM00636">
    <property type="entry name" value="Glyco_18"/>
    <property type="match status" value="1"/>
</dbReference>
<feature type="chain" id="PRO_5016886375" evidence="7">
    <location>
        <begin position="22"/>
        <end position="877"/>
    </location>
</feature>
<gene>
    <name evidence="10" type="primary">CRK32</name>
    <name evidence="10" type="ORF">CR513_62226</name>
</gene>
<dbReference type="Pfam" id="PF07714">
    <property type="entry name" value="PK_Tyr_Ser-Thr"/>
    <property type="match status" value="1"/>
</dbReference>
<feature type="non-terminal residue" evidence="10">
    <location>
        <position position="1"/>
    </location>
</feature>
<keyword evidence="4" id="KW-0418">Kinase</keyword>
<dbReference type="GO" id="GO:0008061">
    <property type="term" value="F:chitin binding"/>
    <property type="evidence" value="ECO:0007669"/>
    <property type="project" value="InterPro"/>
</dbReference>
<evidence type="ECO:0000256" key="1">
    <source>
        <dbReference type="ARBA" id="ARBA00022527"/>
    </source>
</evidence>
<keyword evidence="7" id="KW-0732">Signal</keyword>
<keyword evidence="5" id="KW-0067">ATP-binding</keyword>
<sequence>MQSRSIIIVVFTLQWCRAALSIVNKIERVGVGEVNISNFPQKRKEGRIESGASVATYIDEHLSQTTLVIIITMPSNLIVFFLVLLTFLPLNSHSSQDTPPWVKAGYYYSGNEISASDIEATLFTHLLCAFAFINSTSYNIFINSSEENKFSTFTNTVKLQNPSVSTLLSIWGGREDSAVFSSMLNQSSHRKFFIDSSIKTARLYGFHGIDLTGAWPRQEGSEVTNLGTLLKEWRAAITSEARNSSKTELLLVMAGYYLKASDTLSYPFNSMQENLDWVHFVAYDYYLPNKNNVTGFHAALYGSSGWDNTDSGIKEWRRRGFKSNKLLIGLPYHGYAWTLVNPAANSGVGTPASGPAITMDGSMAYKLIKSFIISFGNGVVSHQNDTFVVNQFSVASTWVNFDDVEVIRAKVSYAKKNGLLGYNVFQVGNDENWELSRGAAQEVDGDHHKRRLVIIVLLTTLAVALLLGIVLCYYHQGMVATSTKILYKLRYLSAEEKDLDRNASDLIVFSYLTIKVATNNFSKDNRLGEGGFGTVYKVRFGNSSGNEMLRANRNCELKVNPVIFVGKLRKDQEIAVKRLSETSNQGLEEFKNEITLTARLQHVNLVRLLGYCTKRDEKILIYEYLPNKSLDNFLFGQLLHYLSLLNPRKSILLDWSKRVNIIEGVTQGLLYLQEYSNFTIIHRDLKASNVLLDHEMNPKISDFGMARIFRKYDLEANTSRIVGTYGYVPPEYVRRGIYSTKYDVYSFGVLLLQIISGKRTSCYYGTYENMSLLEYAYELWREGRGVEFVDPSLDDTTSPCKIMRCMQVALLCVQENSEDRPSMLEVDSLLKNEGAAIGTPKMPAFSVKKHEDEEETSHSGIKLHSINDVTISQLAPR</sequence>
<feature type="signal peptide" evidence="7">
    <location>
        <begin position="1"/>
        <end position="21"/>
    </location>
</feature>
<dbReference type="Gene3D" id="1.10.510.10">
    <property type="entry name" value="Transferase(Phosphotransferase) domain 1"/>
    <property type="match status" value="1"/>
</dbReference>
<keyword evidence="6" id="KW-0472">Membrane</keyword>
<dbReference type="FunFam" id="1.10.510.10:FF:001964">
    <property type="entry name" value="Uncharacterized protein"/>
    <property type="match status" value="1"/>
</dbReference>
<dbReference type="PANTHER" id="PTHR27002:SF559">
    <property type="entry name" value="CYSTEINE-RICH RLK (RECEPTOR-LIKE KINASE) PROTEIN"/>
    <property type="match status" value="1"/>
</dbReference>
<dbReference type="GO" id="GO:0004674">
    <property type="term" value="F:protein serine/threonine kinase activity"/>
    <property type="evidence" value="ECO:0007669"/>
    <property type="project" value="UniProtKB-KW"/>
</dbReference>
<feature type="transmembrane region" description="Helical" evidence="6">
    <location>
        <begin position="452"/>
        <end position="476"/>
    </location>
</feature>
<evidence type="ECO:0000256" key="3">
    <source>
        <dbReference type="ARBA" id="ARBA00022741"/>
    </source>
</evidence>
<dbReference type="InterPro" id="IPR001223">
    <property type="entry name" value="Glyco_hydro18_cat"/>
</dbReference>
<feature type="domain" description="Protein kinase" evidence="8">
    <location>
        <begin position="521"/>
        <end position="830"/>
    </location>
</feature>
<comment type="caution">
    <text evidence="10">The sequence shown here is derived from an EMBL/GenBank/DDBJ whole genome shotgun (WGS) entry which is preliminary data.</text>
</comment>
<dbReference type="InterPro" id="IPR029070">
    <property type="entry name" value="Chitinase_insertion_sf"/>
</dbReference>
<proteinExistence type="predicted"/>
<keyword evidence="3" id="KW-0547">Nucleotide-binding</keyword>
<dbReference type="STRING" id="157652.A0A371E0Z8"/>
<dbReference type="OrthoDB" id="73875at2759"/>
<name>A0A371E0Z8_MUCPR</name>
<dbReference type="PANTHER" id="PTHR27002">
    <property type="entry name" value="RECEPTOR-LIKE SERINE/THREONINE-PROTEIN KINASE SD1-8"/>
    <property type="match status" value="1"/>
</dbReference>
<evidence type="ECO:0000256" key="5">
    <source>
        <dbReference type="ARBA" id="ARBA00022840"/>
    </source>
</evidence>
<dbReference type="GO" id="GO:0005524">
    <property type="term" value="F:ATP binding"/>
    <property type="evidence" value="ECO:0007669"/>
    <property type="project" value="UniProtKB-KW"/>
</dbReference>
<dbReference type="SUPFAM" id="SSF51445">
    <property type="entry name" value="(Trans)glycosidases"/>
    <property type="match status" value="1"/>
</dbReference>
<keyword evidence="6" id="KW-0812">Transmembrane</keyword>
<evidence type="ECO:0000256" key="4">
    <source>
        <dbReference type="ARBA" id="ARBA00022777"/>
    </source>
</evidence>
<dbReference type="SUPFAM" id="SSF56112">
    <property type="entry name" value="Protein kinase-like (PK-like)"/>
    <property type="match status" value="1"/>
</dbReference>
<keyword evidence="11" id="KW-1185">Reference proteome</keyword>
<dbReference type="InterPro" id="IPR000719">
    <property type="entry name" value="Prot_kinase_dom"/>
</dbReference>
<evidence type="ECO:0000313" key="10">
    <source>
        <dbReference type="EMBL" id="RDX58459.1"/>
    </source>
</evidence>
<evidence type="ECO:0000256" key="2">
    <source>
        <dbReference type="ARBA" id="ARBA00022679"/>
    </source>
</evidence>
<dbReference type="EMBL" id="QJKJ01017471">
    <property type="protein sequence ID" value="RDX58459.1"/>
    <property type="molecule type" value="Genomic_DNA"/>
</dbReference>
<keyword evidence="6" id="KW-1133">Transmembrane helix</keyword>
<dbReference type="SUPFAM" id="SSF54556">
    <property type="entry name" value="Chitinase insertion domain"/>
    <property type="match status" value="1"/>
</dbReference>